<evidence type="ECO:0000313" key="2">
    <source>
        <dbReference type="Proteomes" id="UP000789920"/>
    </source>
</evidence>
<dbReference type="EMBL" id="CAJVQC010001363">
    <property type="protein sequence ID" value="CAG8493017.1"/>
    <property type="molecule type" value="Genomic_DNA"/>
</dbReference>
<reference evidence="1" key="1">
    <citation type="submission" date="2021-06" db="EMBL/GenBank/DDBJ databases">
        <authorList>
            <person name="Kallberg Y."/>
            <person name="Tangrot J."/>
            <person name="Rosling A."/>
        </authorList>
    </citation>
    <scope>NUCLEOTIDE SEQUENCE</scope>
    <source>
        <strain evidence="1">MA461A</strain>
    </source>
</reference>
<protein>
    <submittedName>
        <fullName evidence="1">24735_t:CDS:1</fullName>
    </submittedName>
</protein>
<accession>A0ACA9KWE0</accession>
<sequence length="54" mass="6412">MQKQELEGKNKQVYEFSINMIDLFGSEEVYNKEYEVEDCHINRNSSMCTPCKKC</sequence>
<dbReference type="Proteomes" id="UP000789920">
    <property type="component" value="Unassembled WGS sequence"/>
</dbReference>
<proteinExistence type="predicted"/>
<comment type="caution">
    <text evidence="1">The sequence shown here is derived from an EMBL/GenBank/DDBJ whole genome shotgun (WGS) entry which is preliminary data.</text>
</comment>
<evidence type="ECO:0000313" key="1">
    <source>
        <dbReference type="EMBL" id="CAG8493017.1"/>
    </source>
</evidence>
<keyword evidence="2" id="KW-1185">Reference proteome</keyword>
<organism evidence="1 2">
    <name type="scientific">Racocetra persica</name>
    <dbReference type="NCBI Taxonomy" id="160502"/>
    <lineage>
        <taxon>Eukaryota</taxon>
        <taxon>Fungi</taxon>
        <taxon>Fungi incertae sedis</taxon>
        <taxon>Mucoromycota</taxon>
        <taxon>Glomeromycotina</taxon>
        <taxon>Glomeromycetes</taxon>
        <taxon>Diversisporales</taxon>
        <taxon>Gigasporaceae</taxon>
        <taxon>Racocetra</taxon>
    </lineage>
</organism>
<name>A0ACA9KWE0_9GLOM</name>
<gene>
    <name evidence="1" type="ORF">RPERSI_LOCUS1476</name>
</gene>
<feature type="non-terminal residue" evidence="1">
    <location>
        <position position="54"/>
    </location>
</feature>